<dbReference type="InterPro" id="IPR001075">
    <property type="entry name" value="NIF_FeS_clus_asmbl_NifU_C"/>
</dbReference>
<evidence type="ECO:0000256" key="1">
    <source>
        <dbReference type="ARBA" id="ARBA00006420"/>
    </source>
</evidence>
<name>A0A2T1NFI7_9FLAO</name>
<evidence type="ECO:0000259" key="3">
    <source>
        <dbReference type="SMART" id="SM00932"/>
    </source>
</evidence>
<proteinExistence type="inferred from homology"/>
<dbReference type="GO" id="GO:0051536">
    <property type="term" value="F:iron-sulfur cluster binding"/>
    <property type="evidence" value="ECO:0007669"/>
    <property type="project" value="InterPro"/>
</dbReference>
<comment type="similarity">
    <text evidence="1">Belongs to the NifU family.</text>
</comment>
<dbReference type="GO" id="GO:0016226">
    <property type="term" value="P:iron-sulfur cluster assembly"/>
    <property type="evidence" value="ECO:0007669"/>
    <property type="project" value="InterPro"/>
</dbReference>
<dbReference type="OrthoDB" id="9796965at2"/>
<organism evidence="4 5">
    <name type="scientific">Aurantibacter aestuarii</name>
    <dbReference type="NCBI Taxonomy" id="1266046"/>
    <lineage>
        <taxon>Bacteria</taxon>
        <taxon>Pseudomonadati</taxon>
        <taxon>Bacteroidota</taxon>
        <taxon>Flavobacteriia</taxon>
        <taxon>Flavobacteriales</taxon>
        <taxon>Flavobacteriaceae</taxon>
        <taxon>Aurantibacter</taxon>
    </lineage>
</organism>
<feature type="domain" description="Scaffold protein Nfu/NifU N-terminal" evidence="3">
    <location>
        <begin position="6"/>
        <end position="92"/>
    </location>
</feature>
<dbReference type="Proteomes" id="UP000238426">
    <property type="component" value="Unassembled WGS sequence"/>
</dbReference>
<dbReference type="PANTHER" id="PTHR11178:SF1">
    <property type="entry name" value="NFU1 IRON-SULFUR CLUSTER SCAFFOLD HOMOLOG, MITOCHONDRIAL"/>
    <property type="match status" value="1"/>
</dbReference>
<evidence type="ECO:0000313" key="5">
    <source>
        <dbReference type="Proteomes" id="UP000238426"/>
    </source>
</evidence>
<dbReference type="InterPro" id="IPR034904">
    <property type="entry name" value="FSCA_dom_sf"/>
</dbReference>
<gene>
    <name evidence="4" type="ORF">C7H52_00040</name>
</gene>
<keyword evidence="2" id="KW-0175">Coiled coil</keyword>
<feature type="coiled-coil region" evidence="2">
    <location>
        <begin position="208"/>
        <end position="235"/>
    </location>
</feature>
<keyword evidence="5" id="KW-1185">Reference proteome</keyword>
<reference evidence="4 5" key="1">
    <citation type="submission" date="2018-03" db="EMBL/GenBank/DDBJ databases">
        <title>Mesoflavibacter sp. HG37 and Mesoflavibacter sp. HG96 sp.nov., two marine bacteria isolated from seawater of Western Pacific Ocean.</title>
        <authorList>
            <person name="Cheng H."/>
            <person name="Wu Y.-H."/>
            <person name="Guo L.-L."/>
            <person name="Xu X.-W."/>
        </authorList>
    </citation>
    <scope>NUCLEOTIDE SEQUENCE [LARGE SCALE GENOMIC DNA]</scope>
    <source>
        <strain evidence="4 5">KCTC 32269</strain>
    </source>
</reference>
<evidence type="ECO:0000313" key="4">
    <source>
        <dbReference type="EMBL" id="PSG91542.1"/>
    </source>
</evidence>
<sequence>MDSFKINIQPTSNETIIKFETNQFITQHQSFEFNNIDEAKDSPIAQQLFHLPFVKKVYISSNFIAIERYNIIDWKSVQDEVAEQIENYLNSGKPVTNISEETTSKKIAVTVYAESTPNPSVLKFVTNKKLVTNAFEFTSIDESKSSKMASQLFHFPFVKSVFIDENYVSITKFDVAEWQDITNELREFIKAFIETGENIVNPDTEVFKEKTSEALDQKYEELDDTSKEIINILEEYVKPAVASDGGNIQFDSYDPETKKVKVILQGACSGCPSSTFTLKNGIENMLKEMMKDKVSTVEAING</sequence>
<accession>A0A2T1NFI7</accession>
<dbReference type="Gene3D" id="3.30.1370.70">
    <property type="entry name" value="Scaffold protein Nfu/NifU, N-terminal domain"/>
    <property type="match status" value="2"/>
</dbReference>
<dbReference type="InterPro" id="IPR036498">
    <property type="entry name" value="Nfu/NifU_N_sf"/>
</dbReference>
<dbReference type="EMBL" id="PXOQ01000006">
    <property type="protein sequence ID" value="PSG91542.1"/>
    <property type="molecule type" value="Genomic_DNA"/>
</dbReference>
<dbReference type="PANTHER" id="PTHR11178">
    <property type="entry name" value="IRON-SULFUR CLUSTER SCAFFOLD PROTEIN NFU-RELATED"/>
    <property type="match status" value="1"/>
</dbReference>
<dbReference type="GO" id="GO:0005506">
    <property type="term" value="F:iron ion binding"/>
    <property type="evidence" value="ECO:0007669"/>
    <property type="project" value="InterPro"/>
</dbReference>
<dbReference type="Pfam" id="PF01106">
    <property type="entry name" value="NifU"/>
    <property type="match status" value="1"/>
</dbReference>
<dbReference type="RefSeq" id="WP_106461837.1">
    <property type="nucleotide sequence ID" value="NZ_PXOQ01000006.1"/>
</dbReference>
<dbReference type="SUPFAM" id="SSF117916">
    <property type="entry name" value="Fe-S cluster assembly (FSCA) domain-like"/>
    <property type="match status" value="1"/>
</dbReference>
<comment type="caution">
    <text evidence="4">The sequence shown here is derived from an EMBL/GenBank/DDBJ whole genome shotgun (WGS) entry which is preliminary data.</text>
</comment>
<dbReference type="AlphaFoldDB" id="A0A2T1NFI7"/>
<dbReference type="SUPFAM" id="SSF110836">
    <property type="entry name" value="Hypothetical protein SAV1430"/>
    <property type="match status" value="2"/>
</dbReference>
<dbReference type="Pfam" id="PF08712">
    <property type="entry name" value="Nfu_N"/>
    <property type="match status" value="2"/>
</dbReference>
<dbReference type="InterPro" id="IPR014824">
    <property type="entry name" value="Nfu/NifU_N"/>
</dbReference>
<evidence type="ECO:0000256" key="2">
    <source>
        <dbReference type="SAM" id="Coils"/>
    </source>
</evidence>
<dbReference type="SMART" id="SM00932">
    <property type="entry name" value="Nfu_N"/>
    <property type="match status" value="2"/>
</dbReference>
<protein>
    <recommendedName>
        <fullName evidence="3">Scaffold protein Nfu/NifU N-terminal domain-containing protein</fullName>
    </recommendedName>
</protein>
<feature type="domain" description="Scaffold protein Nfu/NifU N-terminal" evidence="3">
    <location>
        <begin position="111"/>
        <end position="196"/>
    </location>
</feature>
<dbReference type="Gene3D" id="3.30.300.130">
    <property type="entry name" value="Fe-S cluster assembly (FSCA)"/>
    <property type="match status" value="1"/>
</dbReference>